<organism evidence="3 4">
    <name type="scientific">Nonomuraea recticatena</name>
    <dbReference type="NCBI Taxonomy" id="46178"/>
    <lineage>
        <taxon>Bacteria</taxon>
        <taxon>Bacillati</taxon>
        <taxon>Actinomycetota</taxon>
        <taxon>Actinomycetes</taxon>
        <taxon>Streptosporangiales</taxon>
        <taxon>Streptosporangiaceae</taxon>
        <taxon>Nonomuraea</taxon>
    </lineage>
</organism>
<proteinExistence type="predicted"/>
<comment type="caution">
    <text evidence="3">The sequence shown here is derived from an EMBL/GenBank/DDBJ whole genome shotgun (WGS) entry which is preliminary data.</text>
</comment>
<keyword evidence="4" id="KW-1185">Reference proteome</keyword>
<feature type="transmembrane region" description="Helical" evidence="2">
    <location>
        <begin position="70"/>
        <end position="89"/>
    </location>
</feature>
<keyword evidence="2" id="KW-0812">Transmembrane</keyword>
<keyword evidence="2" id="KW-1133">Transmembrane helix</keyword>
<keyword evidence="1" id="KW-0175">Coiled coil</keyword>
<evidence type="ECO:0000256" key="2">
    <source>
        <dbReference type="SAM" id="Phobius"/>
    </source>
</evidence>
<sequence length="92" mass="10871">MADEQHNGVVITFKEVYDELKALVSEVRKLTQELKESRDTDKDHEERIRVLETQKKDEDHERRLRILERWMYAIPVTAIISVVSVFFSTKGP</sequence>
<evidence type="ECO:0000256" key="1">
    <source>
        <dbReference type="SAM" id="Coils"/>
    </source>
</evidence>
<protein>
    <submittedName>
        <fullName evidence="3">Uncharacterized protein</fullName>
    </submittedName>
</protein>
<feature type="coiled-coil region" evidence="1">
    <location>
        <begin position="13"/>
        <end position="54"/>
    </location>
</feature>
<evidence type="ECO:0000313" key="4">
    <source>
        <dbReference type="Proteomes" id="UP001501666"/>
    </source>
</evidence>
<evidence type="ECO:0000313" key="3">
    <source>
        <dbReference type="EMBL" id="GAA2665165.1"/>
    </source>
</evidence>
<accession>A0ABP6EDK6</accession>
<dbReference type="EMBL" id="BAAATE010000010">
    <property type="protein sequence ID" value="GAA2665165.1"/>
    <property type="molecule type" value="Genomic_DNA"/>
</dbReference>
<dbReference type="Proteomes" id="UP001501666">
    <property type="component" value="Unassembled WGS sequence"/>
</dbReference>
<gene>
    <name evidence="3" type="ORF">GCM10010412_041240</name>
</gene>
<name>A0ABP6EDK6_9ACTN</name>
<dbReference type="RefSeq" id="WP_346148629.1">
    <property type="nucleotide sequence ID" value="NZ_BAAATE010000010.1"/>
</dbReference>
<keyword evidence="2" id="KW-0472">Membrane</keyword>
<reference evidence="4" key="1">
    <citation type="journal article" date="2019" name="Int. J. Syst. Evol. Microbiol.">
        <title>The Global Catalogue of Microorganisms (GCM) 10K type strain sequencing project: providing services to taxonomists for standard genome sequencing and annotation.</title>
        <authorList>
            <consortium name="The Broad Institute Genomics Platform"/>
            <consortium name="The Broad Institute Genome Sequencing Center for Infectious Disease"/>
            <person name="Wu L."/>
            <person name="Ma J."/>
        </authorList>
    </citation>
    <scope>NUCLEOTIDE SEQUENCE [LARGE SCALE GENOMIC DNA]</scope>
    <source>
        <strain evidence="4">JCM 6835</strain>
    </source>
</reference>